<dbReference type="RefSeq" id="WP_139165867.1">
    <property type="nucleotide sequence ID" value="NZ_FMVT01000001.1"/>
</dbReference>
<dbReference type="AlphaFoldDB" id="A0A1G5BH01"/>
<gene>
    <name evidence="1" type="ORF">SAMN05660710_00141</name>
</gene>
<accession>A0A1G5BH01</accession>
<evidence type="ECO:0000313" key="2">
    <source>
        <dbReference type="Proteomes" id="UP000199502"/>
    </source>
</evidence>
<proteinExistence type="predicted"/>
<dbReference type="Proteomes" id="UP000199502">
    <property type="component" value="Unassembled WGS sequence"/>
</dbReference>
<keyword evidence="2" id="KW-1185">Reference proteome</keyword>
<reference evidence="1 2" key="1">
    <citation type="submission" date="2016-10" db="EMBL/GenBank/DDBJ databases">
        <authorList>
            <person name="de Groot N.N."/>
        </authorList>
    </citation>
    <scope>NUCLEOTIDE SEQUENCE [LARGE SCALE GENOMIC DNA]</scope>
    <source>
        <strain evidence="1 2">CGMCC 1.8925</strain>
    </source>
</reference>
<dbReference type="EMBL" id="FMVT01000001">
    <property type="protein sequence ID" value="SCX89401.1"/>
    <property type="molecule type" value="Genomic_DNA"/>
</dbReference>
<evidence type="ECO:0000313" key="1">
    <source>
        <dbReference type="EMBL" id="SCX89401.1"/>
    </source>
</evidence>
<protein>
    <submittedName>
        <fullName evidence="1">Uncharacterized protein</fullName>
    </submittedName>
</protein>
<organism evidence="1 2">
    <name type="scientific">Paracoccus tibetensis</name>
    <dbReference type="NCBI Taxonomy" id="336292"/>
    <lineage>
        <taxon>Bacteria</taxon>
        <taxon>Pseudomonadati</taxon>
        <taxon>Pseudomonadota</taxon>
        <taxon>Alphaproteobacteria</taxon>
        <taxon>Rhodobacterales</taxon>
        <taxon>Paracoccaceae</taxon>
        <taxon>Paracoccus</taxon>
    </lineage>
</organism>
<name>A0A1G5BH01_9RHOB</name>
<sequence length="68" mass="7506">MTHKEPLSPLGAQLASLIETGLVSSNPYPLNDFPSAMLVMPVFDSTSTRNPNMAQQEVFYAELARHSR</sequence>